<evidence type="ECO:0000313" key="2">
    <source>
        <dbReference type="Proteomes" id="UP000299102"/>
    </source>
</evidence>
<proteinExistence type="predicted"/>
<comment type="caution">
    <text evidence="1">The sequence shown here is derived from an EMBL/GenBank/DDBJ whole genome shotgun (WGS) entry which is preliminary data.</text>
</comment>
<accession>A0A4C1ZT79</accession>
<name>A0A4C1ZT79_EUMVA</name>
<evidence type="ECO:0000313" key="1">
    <source>
        <dbReference type="EMBL" id="GBP90364.1"/>
    </source>
</evidence>
<protein>
    <submittedName>
        <fullName evidence="1">Uncharacterized protein</fullName>
    </submittedName>
</protein>
<dbReference type="Proteomes" id="UP000299102">
    <property type="component" value="Unassembled WGS sequence"/>
</dbReference>
<sequence length="73" mass="7874">MIKVKPLASYVEGHAVGGHLNSGGISNEVGTETANDIKIYSDSEARLGPPRPRLWNGVRNLSGFESEPRVELV</sequence>
<reference evidence="1 2" key="1">
    <citation type="journal article" date="2019" name="Commun. Biol.">
        <title>The bagworm genome reveals a unique fibroin gene that provides high tensile strength.</title>
        <authorList>
            <person name="Kono N."/>
            <person name="Nakamura H."/>
            <person name="Ohtoshi R."/>
            <person name="Tomita M."/>
            <person name="Numata K."/>
            <person name="Arakawa K."/>
        </authorList>
    </citation>
    <scope>NUCLEOTIDE SEQUENCE [LARGE SCALE GENOMIC DNA]</scope>
</reference>
<organism evidence="1 2">
    <name type="scientific">Eumeta variegata</name>
    <name type="common">Bagworm moth</name>
    <name type="synonym">Eumeta japonica</name>
    <dbReference type="NCBI Taxonomy" id="151549"/>
    <lineage>
        <taxon>Eukaryota</taxon>
        <taxon>Metazoa</taxon>
        <taxon>Ecdysozoa</taxon>
        <taxon>Arthropoda</taxon>
        <taxon>Hexapoda</taxon>
        <taxon>Insecta</taxon>
        <taxon>Pterygota</taxon>
        <taxon>Neoptera</taxon>
        <taxon>Endopterygota</taxon>
        <taxon>Lepidoptera</taxon>
        <taxon>Glossata</taxon>
        <taxon>Ditrysia</taxon>
        <taxon>Tineoidea</taxon>
        <taxon>Psychidae</taxon>
        <taxon>Oiketicinae</taxon>
        <taxon>Eumeta</taxon>
    </lineage>
</organism>
<keyword evidence="2" id="KW-1185">Reference proteome</keyword>
<dbReference type="AlphaFoldDB" id="A0A4C1ZT79"/>
<gene>
    <name evidence="1" type="ORF">EVAR_49093_1</name>
</gene>
<dbReference type="EMBL" id="BGZK01002078">
    <property type="protein sequence ID" value="GBP90364.1"/>
    <property type="molecule type" value="Genomic_DNA"/>
</dbReference>